<keyword evidence="7" id="KW-1185">Reference proteome</keyword>
<keyword evidence="1 3" id="KW-0732">Signal</keyword>
<dbReference type="RefSeq" id="WP_347606701.1">
    <property type="nucleotide sequence ID" value="NZ_JBDPZC010000001.1"/>
</dbReference>
<evidence type="ECO:0000256" key="3">
    <source>
        <dbReference type="SAM" id="SignalP"/>
    </source>
</evidence>
<feature type="chain" id="PRO_5045846110" evidence="3">
    <location>
        <begin position="48"/>
        <end position="678"/>
    </location>
</feature>
<evidence type="ECO:0000256" key="2">
    <source>
        <dbReference type="SAM" id="MobiDB-lite"/>
    </source>
</evidence>
<comment type="caution">
    <text evidence="6">The sequence shown here is derived from an EMBL/GenBank/DDBJ whole genome shotgun (WGS) entry which is preliminary data.</text>
</comment>
<organism evidence="6 7">
    <name type="scientific">Roseateles flavus</name>
    <dbReference type="NCBI Taxonomy" id="3149041"/>
    <lineage>
        <taxon>Bacteria</taxon>
        <taxon>Pseudomonadati</taxon>
        <taxon>Pseudomonadota</taxon>
        <taxon>Betaproteobacteria</taxon>
        <taxon>Burkholderiales</taxon>
        <taxon>Sphaerotilaceae</taxon>
        <taxon>Roseateles</taxon>
    </lineage>
</organism>
<evidence type="ECO:0000259" key="5">
    <source>
        <dbReference type="Pfam" id="PF10531"/>
    </source>
</evidence>
<evidence type="ECO:0000259" key="4">
    <source>
        <dbReference type="Pfam" id="PF02563"/>
    </source>
</evidence>
<evidence type="ECO:0000313" key="6">
    <source>
        <dbReference type="EMBL" id="MEO3712064.1"/>
    </source>
</evidence>
<reference evidence="6 7" key="1">
    <citation type="submission" date="2024-05" db="EMBL/GenBank/DDBJ databases">
        <title>Roseateles sp. 2.12 16S ribosomal RNA gene Genome sequencing and assembly.</title>
        <authorList>
            <person name="Woo H."/>
        </authorList>
    </citation>
    <scope>NUCLEOTIDE SEQUENCE [LARGE SCALE GENOMIC DNA]</scope>
    <source>
        <strain evidence="6 7">2.12</strain>
    </source>
</reference>
<name>A0ABV0GAR4_9BURK</name>
<feature type="region of interest" description="Disordered" evidence="2">
    <location>
        <begin position="50"/>
        <end position="95"/>
    </location>
</feature>
<evidence type="ECO:0000256" key="1">
    <source>
        <dbReference type="ARBA" id="ARBA00022729"/>
    </source>
</evidence>
<dbReference type="InterPro" id="IPR049712">
    <property type="entry name" value="Poly_export"/>
</dbReference>
<dbReference type="InterPro" id="IPR019554">
    <property type="entry name" value="Soluble_ligand-bd"/>
</dbReference>
<accession>A0ABV0GAR4</accession>
<dbReference type="EMBL" id="JBDPZC010000001">
    <property type="protein sequence ID" value="MEO3712064.1"/>
    <property type="molecule type" value="Genomic_DNA"/>
</dbReference>
<dbReference type="PANTHER" id="PTHR33619:SF3">
    <property type="entry name" value="POLYSACCHARIDE EXPORT PROTEIN GFCE-RELATED"/>
    <property type="match status" value="1"/>
</dbReference>
<feature type="domain" description="Soluble ligand binding" evidence="5">
    <location>
        <begin position="254"/>
        <end position="301"/>
    </location>
</feature>
<feature type="domain" description="Polysaccharide export protein N-terminal" evidence="4">
    <location>
        <begin position="174"/>
        <end position="246"/>
    </location>
</feature>
<dbReference type="Pfam" id="PF10531">
    <property type="entry name" value="SLBB"/>
    <property type="match status" value="4"/>
</dbReference>
<feature type="domain" description="Soluble ligand binding" evidence="5">
    <location>
        <begin position="565"/>
        <end position="614"/>
    </location>
</feature>
<feature type="domain" description="Soluble ligand binding" evidence="5">
    <location>
        <begin position="427"/>
        <end position="463"/>
    </location>
</feature>
<feature type="domain" description="Soluble ligand binding" evidence="5">
    <location>
        <begin position="338"/>
        <end position="382"/>
    </location>
</feature>
<evidence type="ECO:0000313" key="7">
    <source>
        <dbReference type="Proteomes" id="UP001462640"/>
    </source>
</evidence>
<sequence>MSTRRAQPLNCLQSWPLQVRSPRGARRAGALALSAMLALGSLSAAHAQSYLEDETTRTRSTNQQRESTTETDDARSTTRLRQNGNRLDERSTLTDKERLNEESLLRRRKTPYVASEFERYVQKALGQDKKIESRDAIGEEQLPPPTIKRFGAELLLPTVEDLRKEPSTNAGTTVPPDYVLGVGDEVMVNVWGAVDADLRLVVDRSGRISIPRVGPILVAGVRFADLNNVLRQRIGTVFKNFQVSASLGRLRAVRVYVTGFAQRPGAHTVSGLSTLVNALIEAGGPSASGSFRRIELRRGGELVTTLDFYKLLIKGDKTSDRLLQAEDVIYVGPSGPQVAIVGSVNKPAIFEMSPSESLEDVLNMAGGFNAVADTSRVAVQRIDFTKEDQVVELQLPAQASARLKNGDIVRTFSLVSLAHPRDARSKRVRVEGEVLHPGEYVLPAKSTLADAIAKAGGVTQQAYIFGTEFTRDSVRASQQENYDRALRDLETEFTRNTSTQRALSADEAAAQTARASGATRLIERLRAVRPNGRIVLQLAPNAAALPNLMVEDGDRISIPAKPNTVAVFGSVFNGGSYLYTEGSSIEDALRQAGGPTRGADTNSVFVLRANGSVVSTRQSNSGWLSLGQSFSGIAALPGDTVFVPEELNKTTFAQEAKEWTQILYQFGLGVAALKTLQN</sequence>
<dbReference type="Pfam" id="PF02563">
    <property type="entry name" value="Poly_export"/>
    <property type="match status" value="1"/>
</dbReference>
<dbReference type="InterPro" id="IPR003715">
    <property type="entry name" value="Poly_export_N"/>
</dbReference>
<protein>
    <submittedName>
        <fullName evidence="6">SLBB domain-containing protein</fullName>
    </submittedName>
</protein>
<feature type="signal peptide" evidence="3">
    <location>
        <begin position="1"/>
        <end position="47"/>
    </location>
</feature>
<dbReference type="Proteomes" id="UP001462640">
    <property type="component" value="Unassembled WGS sequence"/>
</dbReference>
<feature type="compositionally biased region" description="Basic and acidic residues" evidence="2">
    <location>
        <begin position="86"/>
        <end position="95"/>
    </location>
</feature>
<proteinExistence type="predicted"/>
<gene>
    <name evidence="6" type="ORF">ABDJ40_04700</name>
</gene>
<dbReference type="Gene3D" id="3.10.560.10">
    <property type="entry name" value="Outer membrane lipoprotein wza domain like"/>
    <property type="match status" value="4"/>
</dbReference>
<dbReference type="Gene3D" id="3.30.1950.10">
    <property type="entry name" value="wza like domain"/>
    <property type="match status" value="1"/>
</dbReference>
<dbReference type="PANTHER" id="PTHR33619">
    <property type="entry name" value="POLYSACCHARIDE EXPORT PROTEIN GFCE-RELATED"/>
    <property type="match status" value="1"/>
</dbReference>